<feature type="region of interest" description="Disordered" evidence="1">
    <location>
        <begin position="1"/>
        <end position="22"/>
    </location>
</feature>
<organism evidence="4 5">
    <name type="scientific">Streptomyces cavernicola</name>
    <dbReference type="NCBI Taxonomy" id="3043613"/>
    <lineage>
        <taxon>Bacteria</taxon>
        <taxon>Bacillati</taxon>
        <taxon>Actinomycetota</taxon>
        <taxon>Actinomycetes</taxon>
        <taxon>Kitasatosporales</taxon>
        <taxon>Streptomycetaceae</taxon>
        <taxon>Streptomyces</taxon>
    </lineage>
</organism>
<feature type="transmembrane region" description="Helical" evidence="2">
    <location>
        <begin position="73"/>
        <end position="91"/>
    </location>
</feature>
<protein>
    <recommendedName>
        <fullName evidence="3">DUF7144 domain-containing protein</fullName>
    </recommendedName>
</protein>
<feature type="domain" description="DUF7144" evidence="3">
    <location>
        <begin position="31"/>
        <end position="142"/>
    </location>
</feature>
<evidence type="ECO:0000259" key="3">
    <source>
        <dbReference type="Pfam" id="PF23636"/>
    </source>
</evidence>
<feature type="transmembrane region" description="Helical" evidence="2">
    <location>
        <begin position="25"/>
        <end position="53"/>
    </location>
</feature>
<feature type="compositionally biased region" description="Basic and acidic residues" evidence="1">
    <location>
        <begin position="10"/>
        <end position="22"/>
    </location>
</feature>
<feature type="transmembrane region" description="Helical" evidence="2">
    <location>
        <begin position="98"/>
        <end position="117"/>
    </location>
</feature>
<proteinExistence type="predicted"/>
<dbReference type="EMBL" id="JASCIQ010000020">
    <property type="protein sequence ID" value="MDI3406023.1"/>
    <property type="molecule type" value="Genomic_DNA"/>
</dbReference>
<evidence type="ECO:0000256" key="1">
    <source>
        <dbReference type="SAM" id="MobiDB-lite"/>
    </source>
</evidence>
<dbReference type="Proteomes" id="UP001223978">
    <property type="component" value="Unassembled WGS sequence"/>
</dbReference>
<keyword evidence="2" id="KW-0472">Membrane</keyword>
<dbReference type="RefSeq" id="WP_282543959.1">
    <property type="nucleotide sequence ID" value="NZ_JASCIQ010000020.1"/>
</dbReference>
<evidence type="ECO:0000313" key="4">
    <source>
        <dbReference type="EMBL" id="MDI3406023.1"/>
    </source>
</evidence>
<keyword evidence="2" id="KW-1133">Transmembrane helix</keyword>
<feature type="transmembrane region" description="Helical" evidence="2">
    <location>
        <begin position="123"/>
        <end position="140"/>
    </location>
</feature>
<dbReference type="InterPro" id="IPR055568">
    <property type="entry name" value="DUF7144"/>
</dbReference>
<reference evidence="4 5" key="1">
    <citation type="submission" date="2023-05" db="EMBL/GenBank/DDBJ databases">
        <title>Draft genome sequence of Streptomyces sp. B-S-A6 isolated from a cave soil in Thailand.</title>
        <authorList>
            <person name="Chamroensaksri N."/>
            <person name="Muangham S."/>
        </authorList>
    </citation>
    <scope>NUCLEOTIDE SEQUENCE [LARGE SCALE GENOMIC DNA]</scope>
    <source>
        <strain evidence="4 5">B-S-A6</strain>
    </source>
</reference>
<comment type="caution">
    <text evidence="4">The sequence shown here is derived from an EMBL/GenBank/DDBJ whole genome shotgun (WGS) entry which is preliminary data.</text>
</comment>
<evidence type="ECO:0000313" key="5">
    <source>
        <dbReference type="Proteomes" id="UP001223978"/>
    </source>
</evidence>
<gene>
    <name evidence="4" type="ORF">QIS96_19650</name>
</gene>
<dbReference type="Pfam" id="PF23636">
    <property type="entry name" value="DUF7144"/>
    <property type="match status" value="1"/>
</dbReference>
<sequence>MSDPSSRMPYAHDHQEHHHKESDSVLASGGVMFAGVLMMLDGMFSAIAGISAIAEDDVYTRVGDYVFELNLTAWGWIHLAVGVIVVAAGAGVMRGAGWARGIGVTLAALIVLLQFLWLPYQPVWSLVSIAIAVFVIWALCTETGRAPARPTD</sequence>
<accession>A0ABT6SCV8</accession>
<name>A0ABT6SCV8_9ACTN</name>
<keyword evidence="5" id="KW-1185">Reference proteome</keyword>
<evidence type="ECO:0000256" key="2">
    <source>
        <dbReference type="SAM" id="Phobius"/>
    </source>
</evidence>
<keyword evidence="2" id="KW-0812">Transmembrane</keyword>